<comment type="caution">
    <text evidence="1">The sequence shown here is derived from an EMBL/GenBank/DDBJ whole genome shotgun (WGS) entry which is preliminary data.</text>
</comment>
<feature type="non-terminal residue" evidence="1">
    <location>
        <position position="36"/>
    </location>
</feature>
<keyword evidence="2" id="KW-1185">Reference proteome</keyword>
<reference evidence="1 2" key="1">
    <citation type="journal article" date="2018" name="Front. Plant Sci.">
        <title>Red Clover (Trifolium pratense) and Zigzag Clover (T. medium) - A Picture of Genomic Similarities and Differences.</title>
        <authorList>
            <person name="Dluhosova J."/>
            <person name="Istvanek J."/>
            <person name="Nedelnik J."/>
            <person name="Repkova J."/>
        </authorList>
    </citation>
    <scope>NUCLEOTIDE SEQUENCE [LARGE SCALE GENOMIC DNA]</scope>
    <source>
        <strain evidence="2">cv. 10/8</strain>
        <tissue evidence="1">Leaf</tissue>
    </source>
</reference>
<accession>A0A392VH96</accession>
<dbReference type="EMBL" id="LXQA011162187">
    <property type="protein sequence ID" value="MCI87277.1"/>
    <property type="molecule type" value="Genomic_DNA"/>
</dbReference>
<name>A0A392VH96_9FABA</name>
<sequence length="36" mass="3875">MKNDDVPSLSQDVIASVPISIVHPPDSAIEEQLTTK</sequence>
<proteinExistence type="predicted"/>
<dbReference type="Proteomes" id="UP000265520">
    <property type="component" value="Unassembled WGS sequence"/>
</dbReference>
<evidence type="ECO:0000313" key="1">
    <source>
        <dbReference type="EMBL" id="MCI87277.1"/>
    </source>
</evidence>
<organism evidence="1 2">
    <name type="scientific">Trifolium medium</name>
    <dbReference type="NCBI Taxonomy" id="97028"/>
    <lineage>
        <taxon>Eukaryota</taxon>
        <taxon>Viridiplantae</taxon>
        <taxon>Streptophyta</taxon>
        <taxon>Embryophyta</taxon>
        <taxon>Tracheophyta</taxon>
        <taxon>Spermatophyta</taxon>
        <taxon>Magnoliopsida</taxon>
        <taxon>eudicotyledons</taxon>
        <taxon>Gunneridae</taxon>
        <taxon>Pentapetalae</taxon>
        <taxon>rosids</taxon>
        <taxon>fabids</taxon>
        <taxon>Fabales</taxon>
        <taxon>Fabaceae</taxon>
        <taxon>Papilionoideae</taxon>
        <taxon>50 kb inversion clade</taxon>
        <taxon>NPAAA clade</taxon>
        <taxon>Hologalegina</taxon>
        <taxon>IRL clade</taxon>
        <taxon>Trifolieae</taxon>
        <taxon>Trifolium</taxon>
    </lineage>
</organism>
<dbReference type="AlphaFoldDB" id="A0A392VH96"/>
<evidence type="ECO:0000313" key="2">
    <source>
        <dbReference type="Proteomes" id="UP000265520"/>
    </source>
</evidence>
<protein>
    <submittedName>
        <fullName evidence="1">Uncharacterized protein</fullName>
    </submittedName>
</protein>